<feature type="region of interest" description="Disordered" evidence="1">
    <location>
        <begin position="176"/>
        <end position="198"/>
    </location>
</feature>
<dbReference type="Proteomes" id="UP001169006">
    <property type="component" value="Unassembled WGS sequence"/>
</dbReference>
<evidence type="ECO:0000256" key="1">
    <source>
        <dbReference type="SAM" id="MobiDB-lite"/>
    </source>
</evidence>
<name>A0ABT8T2U0_9HYPH</name>
<comment type="caution">
    <text evidence="3">The sequence shown here is derived from an EMBL/GenBank/DDBJ whole genome shotgun (WGS) entry which is preliminary data.</text>
</comment>
<evidence type="ECO:0000313" key="3">
    <source>
        <dbReference type="EMBL" id="MDO1584598.1"/>
    </source>
</evidence>
<evidence type="ECO:0000259" key="2">
    <source>
        <dbReference type="Pfam" id="PF13946"/>
    </source>
</evidence>
<protein>
    <submittedName>
        <fullName evidence="3">DUF4214 domain-containing protein</fullName>
    </submittedName>
</protein>
<dbReference type="InterPro" id="IPR038255">
    <property type="entry name" value="PBS_linker_sf"/>
</dbReference>
<feature type="domain" description="DUF4214" evidence="2">
    <location>
        <begin position="6"/>
        <end position="54"/>
    </location>
</feature>
<reference evidence="3" key="1">
    <citation type="journal article" date="2015" name="Int. J. Syst. Evol. Microbiol.">
        <title>Rhizobium oryzicola sp. nov., potential plant-growth-promoting endophytic bacteria isolated from rice roots.</title>
        <authorList>
            <person name="Zhang X.X."/>
            <person name="Gao J.S."/>
            <person name="Cao Y.H."/>
            <person name="Sheirdil R.A."/>
            <person name="Wang X.C."/>
            <person name="Zhang L."/>
        </authorList>
    </citation>
    <scope>NUCLEOTIDE SEQUENCE</scope>
    <source>
        <strain evidence="3">05753</strain>
    </source>
</reference>
<gene>
    <name evidence="3" type="ORF">Q2T52_21130</name>
</gene>
<dbReference type="Gene3D" id="1.10.3130.20">
    <property type="entry name" value="Phycobilisome linker domain"/>
    <property type="match status" value="1"/>
</dbReference>
<reference evidence="3" key="2">
    <citation type="submission" date="2023-07" db="EMBL/GenBank/DDBJ databases">
        <authorList>
            <person name="Sun H."/>
        </authorList>
    </citation>
    <scope>NUCLEOTIDE SEQUENCE</scope>
    <source>
        <strain evidence="3">05753</strain>
    </source>
</reference>
<evidence type="ECO:0000313" key="4">
    <source>
        <dbReference type="Proteomes" id="UP001169006"/>
    </source>
</evidence>
<dbReference type="InterPro" id="IPR025282">
    <property type="entry name" value="DUF4214"/>
</dbReference>
<dbReference type="Pfam" id="PF13946">
    <property type="entry name" value="DUF4214"/>
    <property type="match status" value="2"/>
</dbReference>
<keyword evidence="4" id="KW-1185">Reference proteome</keyword>
<dbReference type="EMBL" id="JAUKWQ010000009">
    <property type="protein sequence ID" value="MDO1584598.1"/>
    <property type="molecule type" value="Genomic_DNA"/>
</dbReference>
<organism evidence="3 4">
    <name type="scientific">Rhizobium oryzicola</name>
    <dbReference type="NCBI Taxonomy" id="1232668"/>
    <lineage>
        <taxon>Bacteria</taxon>
        <taxon>Pseudomonadati</taxon>
        <taxon>Pseudomonadota</taxon>
        <taxon>Alphaproteobacteria</taxon>
        <taxon>Hyphomicrobiales</taxon>
        <taxon>Rhizobiaceae</taxon>
        <taxon>Rhizobium/Agrobacterium group</taxon>
        <taxon>Rhizobium</taxon>
    </lineage>
</organism>
<sequence>MAATLSEDQVQKLYIAYFGRPADPVGLKYWSSQLDAGVAVAKIAATFSSTQESIDFYRGTTDGGRITAIYQNLFGRAPEPAGLQFWSTSLSSGKITIADAVVFIMNAAASTDATIVSNKVQAANAFTANIDTPDEIKGYSGAKAAETARAFLSKIDATPQSIANLAADANKAVADASSTNTPVPPVVDTTPVTIDPPPPPPVFSVSKDGSGLVTFANAGSSISIAATNGGFSFTTNGSAAGTAAITGSVSSIAVPAGSTLTISSGLANGLSFPGSGTVKLSDTGAVTAATLKTLDAATTGLLDATGFTSITSASATDAQLLLVTNQGTSGNKIKTAGNVAVTLTDTTAAAGVLKAIEGATTGLVDASTVKSLVSASAADAQLLLLTNQGATGDKIKMAGDVTVTLTDTTATAATLKSIEAATTGLVDASTVESLVSASAADAQLLLVTNQGTTGDKIKMAGDVAVTLADTTATAATLKSIEGATTGLVDASSVTSLTSASAADAQLLLVTNQGATGNKIKMAGDVTITLTDTSIASSTLKAIDGATTGLITAANLTDLSGATADIKSVLTATTTGTAIAAAALNKVTLADAITTHALDTVTFVNNTTIKLANVTGNALTLLDSTVAAGKTLTLDATAVASAITLDGSAETNGRLFFSAGAGATLKGGAGGDTFDISGRPTLIDGGAGNDILNINVSGQNLDLSDRVTGIETININGGDQDSSVIVPGGSLVVNVRGGAGALSVTLGAGGQTIKVLSGGAGVITIKGGAGADTIQLPTSGPPGSYVIDETGSGLSNRNAIDTVYGFNASGKSVFKTGFQQPNVDYYGSDSAQSADYLNKITSIVNGQNLVDRSFATQMELNASANSGVYLFQNTGPDVSSFDDGDFLVKLLGTMNLVGTIFAI</sequence>
<dbReference type="InterPro" id="IPR011049">
    <property type="entry name" value="Serralysin-like_metalloprot_C"/>
</dbReference>
<feature type="domain" description="DUF4214" evidence="2">
    <location>
        <begin position="61"/>
        <end position="105"/>
    </location>
</feature>
<accession>A0ABT8T2U0</accession>
<dbReference type="RefSeq" id="WP_302078842.1">
    <property type="nucleotide sequence ID" value="NZ_JAUKWQ010000009.1"/>
</dbReference>
<proteinExistence type="predicted"/>
<dbReference type="SUPFAM" id="SSF51120">
    <property type="entry name" value="beta-Roll"/>
    <property type="match status" value="1"/>
</dbReference>